<dbReference type="eggNOG" id="KOG2394">
    <property type="taxonomic scope" value="Eukaryota"/>
</dbReference>
<evidence type="ECO:0000256" key="2">
    <source>
        <dbReference type="ARBA" id="ARBA00022737"/>
    </source>
</evidence>
<dbReference type="PROSITE" id="PS50294">
    <property type="entry name" value="WD_REPEATS_REGION"/>
    <property type="match status" value="1"/>
</dbReference>
<dbReference type="Gene3D" id="2.130.10.10">
    <property type="entry name" value="YVTN repeat-like/Quinoprotein amine dehydrogenase"/>
    <property type="match status" value="1"/>
</dbReference>
<dbReference type="InterPro" id="IPR001680">
    <property type="entry name" value="WD40_rpt"/>
</dbReference>
<dbReference type="PROSITE" id="PS50082">
    <property type="entry name" value="WD_REPEATS_2"/>
    <property type="match status" value="1"/>
</dbReference>
<accession>A0A0L0G8X0</accession>
<dbReference type="SUPFAM" id="SSF50978">
    <property type="entry name" value="WD40 repeat-like"/>
    <property type="match status" value="1"/>
</dbReference>
<evidence type="ECO:0000313" key="4">
    <source>
        <dbReference type="EMBL" id="KNC85326.1"/>
    </source>
</evidence>
<evidence type="ECO:0000313" key="5">
    <source>
        <dbReference type="Proteomes" id="UP000054560"/>
    </source>
</evidence>
<dbReference type="RefSeq" id="XP_014159228.1">
    <property type="nucleotide sequence ID" value="XM_014303753.1"/>
</dbReference>
<dbReference type="OrthoDB" id="3367at2759"/>
<dbReference type="InterPro" id="IPR015943">
    <property type="entry name" value="WD40/YVTN_repeat-like_dom_sf"/>
</dbReference>
<keyword evidence="2" id="KW-0677">Repeat</keyword>
<keyword evidence="1 3" id="KW-0853">WD repeat</keyword>
<dbReference type="AlphaFoldDB" id="A0A0L0G8X0"/>
<name>A0A0L0G8X0_9EUKA</name>
<reference evidence="4 5" key="1">
    <citation type="submission" date="2011-02" db="EMBL/GenBank/DDBJ databases">
        <title>The Genome Sequence of Sphaeroforma arctica JP610.</title>
        <authorList>
            <consortium name="The Broad Institute Genome Sequencing Platform"/>
            <person name="Russ C."/>
            <person name="Cuomo C."/>
            <person name="Young S.K."/>
            <person name="Zeng Q."/>
            <person name="Gargeya S."/>
            <person name="Alvarado L."/>
            <person name="Berlin A."/>
            <person name="Chapman S.B."/>
            <person name="Chen Z."/>
            <person name="Freedman E."/>
            <person name="Gellesch M."/>
            <person name="Goldberg J."/>
            <person name="Griggs A."/>
            <person name="Gujja S."/>
            <person name="Heilman E."/>
            <person name="Heiman D."/>
            <person name="Howarth C."/>
            <person name="Mehta T."/>
            <person name="Neiman D."/>
            <person name="Pearson M."/>
            <person name="Roberts A."/>
            <person name="Saif S."/>
            <person name="Shea T."/>
            <person name="Shenoy N."/>
            <person name="Sisk P."/>
            <person name="Stolte C."/>
            <person name="Sykes S."/>
            <person name="White J."/>
            <person name="Yandava C."/>
            <person name="Burger G."/>
            <person name="Gray M.W."/>
            <person name="Holland P.W.H."/>
            <person name="King N."/>
            <person name="Lang F.B.F."/>
            <person name="Roger A.J."/>
            <person name="Ruiz-Trillo I."/>
            <person name="Haas B."/>
            <person name="Nusbaum C."/>
            <person name="Birren B."/>
        </authorList>
    </citation>
    <scope>NUCLEOTIDE SEQUENCE [LARGE SCALE GENOMIC DNA]</scope>
    <source>
        <strain evidence="4 5">JP610</strain>
    </source>
</reference>
<dbReference type="GeneID" id="25902977"/>
<dbReference type="InterPro" id="IPR051362">
    <property type="entry name" value="WD_repeat_creC_regulators"/>
</dbReference>
<feature type="repeat" description="WD" evidence="3">
    <location>
        <begin position="86"/>
        <end position="127"/>
    </location>
</feature>
<dbReference type="EMBL" id="KQ241708">
    <property type="protein sequence ID" value="KNC85326.1"/>
    <property type="molecule type" value="Genomic_DNA"/>
</dbReference>
<evidence type="ECO:0000256" key="1">
    <source>
        <dbReference type="ARBA" id="ARBA00022574"/>
    </source>
</evidence>
<dbReference type="InterPro" id="IPR036322">
    <property type="entry name" value="WD40_repeat_dom_sf"/>
</dbReference>
<dbReference type="PANTHER" id="PTHR14107">
    <property type="entry name" value="WD REPEAT PROTEIN"/>
    <property type="match status" value="1"/>
</dbReference>
<dbReference type="Pfam" id="PF00400">
    <property type="entry name" value="WD40"/>
    <property type="match status" value="2"/>
</dbReference>
<organism evidence="4 5">
    <name type="scientific">Sphaeroforma arctica JP610</name>
    <dbReference type="NCBI Taxonomy" id="667725"/>
    <lineage>
        <taxon>Eukaryota</taxon>
        <taxon>Ichthyosporea</taxon>
        <taxon>Ichthyophonida</taxon>
        <taxon>Sphaeroforma</taxon>
    </lineage>
</organism>
<dbReference type="STRING" id="667725.A0A0L0G8X0"/>
<evidence type="ECO:0000256" key="3">
    <source>
        <dbReference type="PROSITE-ProRule" id="PRU00221"/>
    </source>
</evidence>
<proteinExistence type="predicted"/>
<sequence length="191" mass="21432">MMYKYHKERLDPTTAMNWKEAGRNVFNGFAVMHPRKISNPITRWRVGKGSINAFQFSPDQQSVAIVSQDGCLRIVDVKADRLIVTLQSYFGALLCVSWSPDGKYIVTGGEDDLVSIWSVENKGLVARGEGHSSWVVAVAFDPWVCDEKNRVYRIGSVGLDLRLLLWDFSLPGLRIPRKVVVCGCDILCIVL</sequence>
<keyword evidence="5" id="KW-1185">Reference proteome</keyword>
<gene>
    <name evidence="4" type="ORF">SARC_02473</name>
</gene>
<dbReference type="SMART" id="SM00320">
    <property type="entry name" value="WD40"/>
    <property type="match status" value="3"/>
</dbReference>
<dbReference type="Proteomes" id="UP000054560">
    <property type="component" value="Unassembled WGS sequence"/>
</dbReference>
<protein>
    <submittedName>
        <fullName evidence="4">Uncharacterized protein</fullName>
    </submittedName>
</protein>
<dbReference type="PANTHER" id="PTHR14107:SF16">
    <property type="entry name" value="AT02583P"/>
    <property type="match status" value="1"/>
</dbReference>